<dbReference type="EMBL" id="LJJC01000004">
    <property type="protein sequence ID" value="KQL55344.1"/>
    <property type="molecule type" value="Genomic_DNA"/>
</dbReference>
<dbReference type="PANTHER" id="PTHR36837:SF2">
    <property type="entry name" value="POLY(3-HYDROXYALKANOATE) POLYMERASE SUBUNIT PHAC"/>
    <property type="match status" value="1"/>
</dbReference>
<dbReference type="InterPro" id="IPR051321">
    <property type="entry name" value="PHA/PHB_synthase"/>
</dbReference>
<evidence type="ECO:0000313" key="2">
    <source>
        <dbReference type="EMBL" id="KQL55344.1"/>
    </source>
</evidence>
<dbReference type="AlphaFoldDB" id="A0A0Q3TMX7"/>
<dbReference type="Gene3D" id="3.40.50.1820">
    <property type="entry name" value="alpha/beta hydrolase"/>
    <property type="match status" value="1"/>
</dbReference>
<dbReference type="InterPro" id="IPR029058">
    <property type="entry name" value="AB_hydrolase_fold"/>
</dbReference>
<evidence type="ECO:0000313" key="3">
    <source>
        <dbReference type="Proteomes" id="UP000051888"/>
    </source>
</evidence>
<name>A0A0Q3TMX7_9BACI</name>
<dbReference type="PATRIC" id="fig|157838.3.peg.840"/>
<sequence length="321" mass="37015">MQHPTPREAIWKKNKATLWYYPSSQKKYKTPLFLIYSLVNQPFILDLLPNESVIQSFTENGFDVYLLDFGIPREEDSDITVDHYIVDYIQRGVIRAIHHSNAEKISIVGYCLGGTLAAVYTAISNEPIENLILMVTPIDFQYFPSYDQWVEALRAGSINVDDFIDAYGIIPAEFVKFGVRLLTSPVYFSHYLSLLNRSDDPNYVLRWKLFNKWTKEHIPFAGGAMKQLINDFVKENKLIKGELMIREKKVNLSDIKANLLVVSSNLDHLVPKEQSMPIIDLVSSQDKTYKLLQGGHTHLFVKNNKLPDYLEEWLPQRSDPL</sequence>
<protein>
    <submittedName>
        <fullName evidence="2">Hydroxyalkanoic acid synthase</fullName>
    </submittedName>
</protein>
<dbReference type="Proteomes" id="UP000051888">
    <property type="component" value="Unassembled WGS sequence"/>
</dbReference>
<dbReference type="SUPFAM" id="SSF53474">
    <property type="entry name" value="alpha/beta-Hydrolases"/>
    <property type="match status" value="1"/>
</dbReference>
<comment type="caution">
    <text evidence="2">The sequence shown here is derived from an EMBL/GenBank/DDBJ whole genome shotgun (WGS) entry which is preliminary data.</text>
</comment>
<evidence type="ECO:0000259" key="1">
    <source>
        <dbReference type="Pfam" id="PF00561"/>
    </source>
</evidence>
<dbReference type="Pfam" id="PF00561">
    <property type="entry name" value="Abhydrolase_1"/>
    <property type="match status" value="1"/>
</dbReference>
<proteinExistence type="predicted"/>
<feature type="domain" description="AB hydrolase-1" evidence="1">
    <location>
        <begin position="52"/>
        <end position="300"/>
    </location>
</feature>
<gene>
    <name evidence="2" type="ORF">AN964_03785</name>
</gene>
<reference evidence="2 3" key="1">
    <citation type="submission" date="2015-09" db="EMBL/GenBank/DDBJ databases">
        <title>Genome sequencing project for genomic taxonomy and phylogenomics of Bacillus-like bacteria.</title>
        <authorList>
            <person name="Liu B."/>
            <person name="Wang J."/>
            <person name="Zhu Y."/>
            <person name="Liu G."/>
            <person name="Chen Q."/>
            <person name="Chen Z."/>
            <person name="Lan J."/>
            <person name="Che J."/>
            <person name="Ge C."/>
            <person name="Shi H."/>
            <person name="Pan Z."/>
            <person name="Liu X."/>
        </authorList>
    </citation>
    <scope>NUCLEOTIDE SEQUENCE [LARGE SCALE GENOMIC DNA]</scope>
    <source>
        <strain evidence="2 3">LMG 18435</strain>
    </source>
</reference>
<keyword evidence="3" id="KW-1185">Reference proteome</keyword>
<accession>A0A0Q3TMX7</accession>
<organism evidence="2 3">
    <name type="scientific">Heyndrickxia shackletonii</name>
    <dbReference type="NCBI Taxonomy" id="157838"/>
    <lineage>
        <taxon>Bacteria</taxon>
        <taxon>Bacillati</taxon>
        <taxon>Bacillota</taxon>
        <taxon>Bacilli</taxon>
        <taxon>Bacillales</taxon>
        <taxon>Bacillaceae</taxon>
        <taxon>Heyndrickxia</taxon>
    </lineage>
</organism>
<dbReference type="InterPro" id="IPR000073">
    <property type="entry name" value="AB_hydrolase_1"/>
</dbReference>
<dbReference type="STRING" id="157838.AN964_03785"/>
<dbReference type="PANTHER" id="PTHR36837">
    <property type="entry name" value="POLY(3-HYDROXYALKANOATE) POLYMERASE SUBUNIT PHAC"/>
    <property type="match status" value="1"/>
</dbReference>
<dbReference type="OrthoDB" id="9767934at2"/>